<evidence type="ECO:0000313" key="4">
    <source>
        <dbReference type="EMBL" id="KAK3768190.1"/>
    </source>
</evidence>
<keyword evidence="5" id="KW-1185">Reference proteome</keyword>
<dbReference type="EMBL" id="JAWDGP010004065">
    <property type="protein sequence ID" value="KAK3768190.1"/>
    <property type="molecule type" value="Genomic_DNA"/>
</dbReference>
<dbReference type="GO" id="GO:0005685">
    <property type="term" value="C:U1 snRNP"/>
    <property type="evidence" value="ECO:0007669"/>
    <property type="project" value="InterPro"/>
</dbReference>
<reference evidence="4" key="1">
    <citation type="journal article" date="2023" name="G3 (Bethesda)">
        <title>A reference genome for the long-term kleptoplast-retaining sea slug Elysia crispata morphotype clarki.</title>
        <authorList>
            <person name="Eastman K.E."/>
            <person name="Pendleton A.L."/>
            <person name="Shaikh M.A."/>
            <person name="Suttiyut T."/>
            <person name="Ogas R."/>
            <person name="Tomko P."/>
            <person name="Gavelis G."/>
            <person name="Widhalm J.R."/>
            <person name="Wisecaver J.H."/>
        </authorList>
    </citation>
    <scope>NUCLEOTIDE SEQUENCE</scope>
    <source>
        <strain evidence="4">ECLA1</strain>
    </source>
</reference>
<dbReference type="PANTHER" id="PTHR12375">
    <property type="entry name" value="RNA-BINDING PROTEIN LUC7-RELATED"/>
    <property type="match status" value="1"/>
</dbReference>
<accession>A0AAE0ZFE6</accession>
<comment type="caution">
    <text evidence="4">The sequence shown here is derived from an EMBL/GenBank/DDBJ whole genome shotgun (WGS) entry which is preliminary data.</text>
</comment>
<keyword evidence="2" id="KW-0175">Coiled coil</keyword>
<feature type="compositionally biased region" description="Basic residues" evidence="3">
    <location>
        <begin position="371"/>
        <end position="384"/>
    </location>
</feature>
<evidence type="ECO:0000313" key="5">
    <source>
        <dbReference type="Proteomes" id="UP001283361"/>
    </source>
</evidence>
<feature type="compositionally biased region" description="Basic and acidic residues" evidence="3">
    <location>
        <begin position="385"/>
        <end position="417"/>
    </location>
</feature>
<evidence type="ECO:0000256" key="1">
    <source>
        <dbReference type="ARBA" id="ARBA00005655"/>
    </source>
</evidence>
<feature type="compositionally biased region" description="Basic and acidic residues" evidence="3">
    <location>
        <begin position="251"/>
        <end position="281"/>
    </location>
</feature>
<feature type="region of interest" description="Disordered" evidence="3">
    <location>
        <begin position="251"/>
        <end position="474"/>
    </location>
</feature>
<feature type="compositionally biased region" description="Basic residues" evidence="3">
    <location>
        <begin position="282"/>
        <end position="326"/>
    </location>
</feature>
<proteinExistence type="inferred from homology"/>
<sequence length="526" mass="61864">MSAEAKALLDELMGRSRNLDPSQQPEDISWNSEDVCKYFLCGFCPHELFTNTRADLGPCNKIHDDVLKKEYEKSSKFERCGYEEDFMRFLQSLVTDVEKRIRRGHQRLALNSQQSTVTVNGGASNQQEDKVKLLTEKINELVEQAEDLGCQGKVEEAQGVMKLVDQLKEERQDLEKQPGQEESPMMKQMEVCDVCGAFLIVGDAPQRQDEHLMGKQHAGYAQVRAEIERRKKKVRDEIEAREATEAKLKLEREEREKERQRERDERRKKERDREKEREKGRDKRRRSRSRSRDRRRSRSRDRKRSSSRDRRRRRSTSRDRRRVQRSKSRDRDRNRRSRSGSKSHRSSRSSRRSSSRDRRSSRRSSRDRSSRDRHRSRSKDKKSKRSQEKDKDRDSKHSSKSEKDDSRDGKKTKDEKWNPNNETTKNGDRQEGKENREKKEARDGTEKEEKLQESNMDSNSPMRIDEAGDSVNANGKDCDELASCHHGPPLSEGLTARGQHTNDILHRISLKLFRVHIWLLDASFIN</sequence>
<dbReference type="Pfam" id="PF03194">
    <property type="entry name" value="LUC7"/>
    <property type="match status" value="1"/>
</dbReference>
<dbReference type="GO" id="GO:0006376">
    <property type="term" value="P:mRNA splice site recognition"/>
    <property type="evidence" value="ECO:0007669"/>
    <property type="project" value="InterPro"/>
</dbReference>
<gene>
    <name evidence="4" type="ORF">RRG08_031727</name>
</gene>
<name>A0AAE0ZFE6_9GAST</name>
<evidence type="ECO:0000256" key="2">
    <source>
        <dbReference type="SAM" id="Coils"/>
    </source>
</evidence>
<comment type="similarity">
    <text evidence="1">Belongs to the Luc7 family.</text>
</comment>
<feature type="compositionally biased region" description="Basic and acidic residues" evidence="3">
    <location>
        <begin position="425"/>
        <end position="452"/>
    </location>
</feature>
<protein>
    <recommendedName>
        <fullName evidence="6">Luc7-like protein 3</fullName>
    </recommendedName>
</protein>
<dbReference type="GO" id="GO:0003729">
    <property type="term" value="F:mRNA binding"/>
    <property type="evidence" value="ECO:0007669"/>
    <property type="project" value="InterPro"/>
</dbReference>
<evidence type="ECO:0008006" key="6">
    <source>
        <dbReference type="Google" id="ProtNLM"/>
    </source>
</evidence>
<feature type="compositionally biased region" description="Basic residues" evidence="3">
    <location>
        <begin position="334"/>
        <end position="353"/>
    </location>
</feature>
<evidence type="ECO:0000256" key="3">
    <source>
        <dbReference type="SAM" id="MobiDB-lite"/>
    </source>
</evidence>
<dbReference type="Proteomes" id="UP001283361">
    <property type="component" value="Unassembled WGS sequence"/>
</dbReference>
<dbReference type="AlphaFoldDB" id="A0AAE0ZFE6"/>
<feature type="compositionally biased region" description="Basic and acidic residues" evidence="3">
    <location>
        <begin position="354"/>
        <end position="370"/>
    </location>
</feature>
<feature type="coiled-coil region" evidence="2">
    <location>
        <begin position="124"/>
        <end position="177"/>
    </location>
</feature>
<dbReference type="InterPro" id="IPR004882">
    <property type="entry name" value="Luc7-rel"/>
</dbReference>
<organism evidence="4 5">
    <name type="scientific">Elysia crispata</name>
    <name type="common">lettuce slug</name>
    <dbReference type="NCBI Taxonomy" id="231223"/>
    <lineage>
        <taxon>Eukaryota</taxon>
        <taxon>Metazoa</taxon>
        <taxon>Spiralia</taxon>
        <taxon>Lophotrochozoa</taxon>
        <taxon>Mollusca</taxon>
        <taxon>Gastropoda</taxon>
        <taxon>Heterobranchia</taxon>
        <taxon>Euthyneura</taxon>
        <taxon>Panpulmonata</taxon>
        <taxon>Sacoglossa</taxon>
        <taxon>Placobranchoidea</taxon>
        <taxon>Plakobranchidae</taxon>
        <taxon>Elysia</taxon>
    </lineage>
</organism>